<accession>A0ABX5Y642</accession>
<dbReference type="Proteomes" id="UP000320717">
    <property type="component" value="Chromosome"/>
</dbReference>
<evidence type="ECO:0000313" key="1">
    <source>
        <dbReference type="EMBL" id="QDY65112.1"/>
    </source>
</evidence>
<evidence type="ECO:0000313" key="2">
    <source>
        <dbReference type="Proteomes" id="UP000320717"/>
    </source>
</evidence>
<reference evidence="1 2" key="1">
    <citation type="submission" date="2019-07" db="EMBL/GenBank/DDBJ databases">
        <title>Complete Genome Sequence of drought tolerant Plant Growth-Promoting Rhizobacterium Glutamicibacter halophytocola DR408.</title>
        <authorList>
            <person name="Nishu S.D."/>
            <person name="Lee T.K."/>
        </authorList>
    </citation>
    <scope>NUCLEOTIDE SEQUENCE [LARGE SCALE GENOMIC DNA]</scope>
    <source>
        <strain evidence="1 2">DR408</strain>
    </source>
</reference>
<dbReference type="EMBL" id="CP042260">
    <property type="protein sequence ID" value="QDY65112.1"/>
    <property type="molecule type" value="Genomic_DNA"/>
</dbReference>
<organism evidence="1 2">
    <name type="scientific">Glutamicibacter halophytocola</name>
    <dbReference type="NCBI Taxonomy" id="1933880"/>
    <lineage>
        <taxon>Bacteria</taxon>
        <taxon>Bacillati</taxon>
        <taxon>Actinomycetota</taxon>
        <taxon>Actinomycetes</taxon>
        <taxon>Micrococcales</taxon>
        <taxon>Micrococcaceae</taxon>
        <taxon>Glutamicibacter</taxon>
    </lineage>
</organism>
<dbReference type="RefSeq" id="WP_146275006.1">
    <property type="nucleotide sequence ID" value="NZ_CP042260.1"/>
</dbReference>
<protein>
    <submittedName>
        <fullName evidence="1">Uncharacterized protein</fullName>
    </submittedName>
</protein>
<proteinExistence type="predicted"/>
<name>A0ABX5Y642_9MICC</name>
<keyword evidence="2" id="KW-1185">Reference proteome</keyword>
<gene>
    <name evidence="1" type="ORF">FQA45_01635</name>
</gene>
<sequence>MRVFFTGIQAFGEGKDAPKYYVPMSSILTDRLAERDYGSGLDNWFLLFVFQRDEKDYPRGTERMLYKRAKNELDLRLFADHESWRRARKNGDEQELRRLLYDVARRSFDIMRKNKIADFDIDSFEHDVEAIAVEHGWTR</sequence>